<dbReference type="PANTHER" id="PTHR43124">
    <property type="entry name" value="PURINE EFFLUX PUMP PBUE"/>
    <property type="match status" value="1"/>
</dbReference>
<keyword evidence="4 7" id="KW-1133">Transmembrane helix</keyword>
<dbReference type="OrthoDB" id="9814237at2"/>
<feature type="transmembrane region" description="Helical" evidence="7">
    <location>
        <begin position="323"/>
        <end position="344"/>
    </location>
</feature>
<keyword evidence="3 7" id="KW-0812">Transmembrane</keyword>
<gene>
    <name evidence="9" type="ORF">B4N89_26055</name>
</gene>
<feature type="transmembrane region" description="Helical" evidence="7">
    <location>
        <begin position="237"/>
        <end position="257"/>
    </location>
</feature>
<dbReference type="InterPro" id="IPR050189">
    <property type="entry name" value="MFS_Efflux_Transporters"/>
</dbReference>
<evidence type="ECO:0000256" key="7">
    <source>
        <dbReference type="SAM" id="Phobius"/>
    </source>
</evidence>
<evidence type="ECO:0000256" key="6">
    <source>
        <dbReference type="SAM" id="MobiDB-lite"/>
    </source>
</evidence>
<dbReference type="Gene3D" id="1.20.1250.20">
    <property type="entry name" value="MFS general substrate transporter like domains"/>
    <property type="match status" value="1"/>
</dbReference>
<evidence type="ECO:0000313" key="10">
    <source>
        <dbReference type="Proteomes" id="UP000190037"/>
    </source>
</evidence>
<dbReference type="GO" id="GO:0005886">
    <property type="term" value="C:plasma membrane"/>
    <property type="evidence" value="ECO:0007669"/>
    <property type="project" value="UniProtKB-SubCell"/>
</dbReference>
<feature type="transmembrane region" description="Helical" evidence="7">
    <location>
        <begin position="158"/>
        <end position="182"/>
    </location>
</feature>
<evidence type="ECO:0000256" key="4">
    <source>
        <dbReference type="ARBA" id="ARBA00022989"/>
    </source>
</evidence>
<reference evidence="9 10" key="1">
    <citation type="submission" date="2017-03" db="EMBL/GenBank/DDBJ databases">
        <title>Draft genome sequence of Streptomyces scabrisporus NF3, endophyte isolated from Amphipterygium adstringens.</title>
        <authorList>
            <person name="Vazquez M."/>
            <person name="Ceapa C.D."/>
            <person name="Rodriguez Luna D."/>
            <person name="Sanchez Esquivel S."/>
        </authorList>
    </citation>
    <scope>NUCLEOTIDE SEQUENCE [LARGE SCALE GENOMIC DNA]</scope>
    <source>
        <strain evidence="9 10">NF3</strain>
    </source>
</reference>
<feature type="transmembrane region" description="Helical" evidence="7">
    <location>
        <begin position="269"/>
        <end position="287"/>
    </location>
</feature>
<dbReference type="InterPro" id="IPR036259">
    <property type="entry name" value="MFS_trans_sf"/>
</dbReference>
<accession>A0A1T3P4B5</accession>
<evidence type="ECO:0000256" key="1">
    <source>
        <dbReference type="ARBA" id="ARBA00004651"/>
    </source>
</evidence>
<feature type="transmembrane region" description="Helical" evidence="7">
    <location>
        <begin position="128"/>
        <end position="146"/>
    </location>
</feature>
<feature type="transmembrane region" description="Helical" evidence="7">
    <location>
        <begin position="203"/>
        <end position="225"/>
    </location>
</feature>
<dbReference type="InterPro" id="IPR011701">
    <property type="entry name" value="MFS"/>
</dbReference>
<protein>
    <submittedName>
        <fullName evidence="9">Chemotaxis protein</fullName>
    </submittedName>
</protein>
<sequence>MPLAVYVLGLGIFAQGTSEFMLSGLLETMAADLGVSIPDAGLLISAFAVGMVIGAPLLAVLTLHWPRRTALIAFQSVFVLGHVVGALAPGYWLILATRVVSAIAYAGFWAVAAVTAIGLVAPNARAKAMAVVAGGLSLATVVGLPLGTMIGNWAGWRAAFWAVALLTALSTVAVYAVLPGGHTTDEAPRSVRTELRAMRRPRLWVAYTTTAAGFGAVVAVFSYLGTMLTNTTGIGEAWVPLVLSWYGVGAVVGITIGGRVADEHPFATLYGSIGTIVVVSLLLALTAHHVPATFVLVFLLGVGGFAANPAVNARVFAIASDAPTLAGAANTAAFNVGITVGPLLGGRVIAAGFGYAAVAWVGVALGLIALASAWTDSRMRGRTSAHVAQPTAEHPAAEHSAAEATRVPA</sequence>
<dbReference type="AlphaFoldDB" id="A0A1T3P4B5"/>
<feature type="transmembrane region" description="Helical" evidence="7">
    <location>
        <begin position="293"/>
        <end position="311"/>
    </location>
</feature>
<dbReference type="STRING" id="159449.B4N89_26055"/>
<feature type="transmembrane region" description="Helical" evidence="7">
    <location>
        <begin position="42"/>
        <end position="63"/>
    </location>
</feature>
<evidence type="ECO:0000256" key="3">
    <source>
        <dbReference type="ARBA" id="ARBA00022692"/>
    </source>
</evidence>
<dbReference type="CDD" id="cd17324">
    <property type="entry name" value="MFS_NepI_like"/>
    <property type="match status" value="1"/>
</dbReference>
<comment type="caution">
    <text evidence="9">The sequence shown here is derived from an EMBL/GenBank/DDBJ whole genome shotgun (WGS) entry which is preliminary data.</text>
</comment>
<dbReference type="Pfam" id="PF07690">
    <property type="entry name" value="MFS_1"/>
    <property type="match status" value="1"/>
</dbReference>
<dbReference type="InterPro" id="IPR020846">
    <property type="entry name" value="MFS_dom"/>
</dbReference>
<keyword evidence="10" id="KW-1185">Reference proteome</keyword>
<evidence type="ECO:0000256" key="5">
    <source>
        <dbReference type="ARBA" id="ARBA00023136"/>
    </source>
</evidence>
<evidence type="ECO:0000259" key="8">
    <source>
        <dbReference type="PROSITE" id="PS50850"/>
    </source>
</evidence>
<feature type="region of interest" description="Disordered" evidence="6">
    <location>
        <begin position="384"/>
        <end position="409"/>
    </location>
</feature>
<evidence type="ECO:0000256" key="2">
    <source>
        <dbReference type="ARBA" id="ARBA00022475"/>
    </source>
</evidence>
<keyword evidence="5 7" id="KW-0472">Membrane</keyword>
<organism evidence="9 10">
    <name type="scientific">Embleya scabrispora</name>
    <dbReference type="NCBI Taxonomy" id="159449"/>
    <lineage>
        <taxon>Bacteria</taxon>
        <taxon>Bacillati</taxon>
        <taxon>Actinomycetota</taxon>
        <taxon>Actinomycetes</taxon>
        <taxon>Kitasatosporales</taxon>
        <taxon>Streptomycetaceae</taxon>
        <taxon>Embleya</taxon>
    </lineage>
</organism>
<dbReference type="PROSITE" id="PS50850">
    <property type="entry name" value="MFS"/>
    <property type="match status" value="1"/>
</dbReference>
<dbReference type="NCBIfam" id="NF033135">
    <property type="entry name" value="cmx_cmrA"/>
    <property type="match status" value="1"/>
</dbReference>
<dbReference type="RefSeq" id="WP_078978232.1">
    <property type="nucleotide sequence ID" value="NZ_MWQN01000001.1"/>
</dbReference>
<feature type="transmembrane region" description="Helical" evidence="7">
    <location>
        <begin position="70"/>
        <end position="94"/>
    </location>
</feature>
<dbReference type="Proteomes" id="UP000190037">
    <property type="component" value="Unassembled WGS sequence"/>
</dbReference>
<dbReference type="GO" id="GO:0022857">
    <property type="term" value="F:transmembrane transporter activity"/>
    <property type="evidence" value="ECO:0007669"/>
    <property type="project" value="InterPro"/>
</dbReference>
<evidence type="ECO:0000313" key="9">
    <source>
        <dbReference type="EMBL" id="OPC83936.1"/>
    </source>
</evidence>
<name>A0A1T3P4B5_9ACTN</name>
<dbReference type="EMBL" id="MWQN01000001">
    <property type="protein sequence ID" value="OPC83936.1"/>
    <property type="molecule type" value="Genomic_DNA"/>
</dbReference>
<comment type="subcellular location">
    <subcellularLocation>
        <location evidence="1">Cell membrane</location>
        <topology evidence="1">Multi-pass membrane protein</topology>
    </subcellularLocation>
</comment>
<dbReference type="PANTHER" id="PTHR43124:SF3">
    <property type="entry name" value="CHLORAMPHENICOL EFFLUX PUMP RV0191"/>
    <property type="match status" value="1"/>
</dbReference>
<feature type="domain" description="Major facilitator superfamily (MFS) profile" evidence="8">
    <location>
        <begin position="4"/>
        <end position="381"/>
    </location>
</feature>
<keyword evidence="2" id="KW-1003">Cell membrane</keyword>
<feature type="transmembrane region" description="Helical" evidence="7">
    <location>
        <begin position="100"/>
        <end position="121"/>
    </location>
</feature>
<feature type="transmembrane region" description="Helical" evidence="7">
    <location>
        <begin position="350"/>
        <end position="374"/>
    </location>
</feature>
<proteinExistence type="predicted"/>
<dbReference type="SUPFAM" id="SSF103473">
    <property type="entry name" value="MFS general substrate transporter"/>
    <property type="match status" value="1"/>
</dbReference>